<evidence type="ECO:0000313" key="1">
    <source>
        <dbReference type="EMBL" id="RGP36112.1"/>
    </source>
</evidence>
<gene>
    <name evidence="1" type="ORF">D1012_17045</name>
</gene>
<dbReference type="Pfam" id="PF00132">
    <property type="entry name" value="Hexapep"/>
    <property type="match status" value="1"/>
</dbReference>
<dbReference type="InterPro" id="IPR050484">
    <property type="entry name" value="Transf_Hexapept/Carb_Anhydrase"/>
</dbReference>
<dbReference type="OrthoDB" id="9803036at2"/>
<protein>
    <submittedName>
        <fullName evidence="1">Gamma carbonic anhydrase family protein</fullName>
    </submittedName>
</protein>
<organism evidence="1 2">
    <name type="scientific">Pseudotabrizicola alkalilacus</name>
    <dbReference type="NCBI Taxonomy" id="2305252"/>
    <lineage>
        <taxon>Bacteria</taxon>
        <taxon>Pseudomonadati</taxon>
        <taxon>Pseudomonadota</taxon>
        <taxon>Alphaproteobacteria</taxon>
        <taxon>Rhodobacterales</taxon>
        <taxon>Paracoccaceae</taxon>
        <taxon>Pseudotabrizicola</taxon>
    </lineage>
</organism>
<keyword evidence="2" id="KW-1185">Reference proteome</keyword>
<accession>A0A411YZ77</accession>
<dbReference type="AlphaFoldDB" id="A0A411YZ77"/>
<proteinExistence type="predicted"/>
<dbReference type="InterPro" id="IPR047324">
    <property type="entry name" value="LbH_gamma_CA-like"/>
</dbReference>
<dbReference type="InterPro" id="IPR011004">
    <property type="entry name" value="Trimer_LpxA-like_sf"/>
</dbReference>
<reference evidence="1 2" key="1">
    <citation type="submission" date="2018-08" db="EMBL/GenBank/DDBJ databases">
        <title>Flavobacterium tibetense sp. nov., isolated from a wetland YonghuCo on Tibetan Plateau.</title>
        <authorList>
            <person name="Phurbu D."/>
            <person name="Lu H."/>
            <person name="Xing P."/>
        </authorList>
    </citation>
    <scope>NUCLEOTIDE SEQUENCE [LARGE SCALE GENOMIC DNA]</scope>
    <source>
        <strain evidence="1 2">DJC</strain>
    </source>
</reference>
<dbReference type="Gene3D" id="2.160.10.10">
    <property type="entry name" value="Hexapeptide repeat proteins"/>
    <property type="match status" value="1"/>
</dbReference>
<dbReference type="SUPFAM" id="SSF51161">
    <property type="entry name" value="Trimeric LpxA-like enzymes"/>
    <property type="match status" value="1"/>
</dbReference>
<dbReference type="Proteomes" id="UP000284547">
    <property type="component" value="Unassembled WGS sequence"/>
</dbReference>
<name>A0A411YZ77_9RHOB</name>
<evidence type="ECO:0000313" key="2">
    <source>
        <dbReference type="Proteomes" id="UP000284547"/>
    </source>
</evidence>
<dbReference type="PANTHER" id="PTHR13061:SF29">
    <property type="entry name" value="GAMMA CARBONIC ANHYDRASE-LIKE 1, MITOCHONDRIAL-RELATED"/>
    <property type="match status" value="1"/>
</dbReference>
<dbReference type="PANTHER" id="PTHR13061">
    <property type="entry name" value="DYNACTIN SUBUNIT P25"/>
    <property type="match status" value="1"/>
</dbReference>
<dbReference type="InterPro" id="IPR001451">
    <property type="entry name" value="Hexapep"/>
</dbReference>
<dbReference type="CDD" id="cd04645">
    <property type="entry name" value="LbH_gamma_CA_like"/>
    <property type="match status" value="1"/>
</dbReference>
<dbReference type="RefSeq" id="WP_118155074.1">
    <property type="nucleotide sequence ID" value="NZ_QWEY01000010.1"/>
</dbReference>
<dbReference type="EMBL" id="QWEY01000010">
    <property type="protein sequence ID" value="RGP36112.1"/>
    <property type="molecule type" value="Genomic_DNA"/>
</dbReference>
<comment type="caution">
    <text evidence="1">The sequence shown here is derived from an EMBL/GenBank/DDBJ whole genome shotgun (WGS) entry which is preliminary data.</text>
</comment>
<sequence length="173" mass="17885">MIYALGDIAPVIDPTAWIAPDANVIGRIVLEAGSSVWFGVTLRGDNEVIHVGAGSNVQENCVLHTDMGYPLTIGANCTIGHKAMLHGCTIGEGTLIGMGATVLNGAKIGRGCLIGAGALITEGKEIPDFSLVMGSPGKVVRMLDAEAQAKLLRSAESYRANAARFRAGLRGIG</sequence>